<reference evidence="1 2" key="1">
    <citation type="journal article" date="2016" name="Nat. Commun.">
        <title>Thousands of microbial genomes shed light on interconnected biogeochemical processes in an aquifer system.</title>
        <authorList>
            <person name="Anantharaman K."/>
            <person name="Brown C.T."/>
            <person name="Hug L.A."/>
            <person name="Sharon I."/>
            <person name="Castelle C.J."/>
            <person name="Probst A.J."/>
            <person name="Thomas B.C."/>
            <person name="Singh A."/>
            <person name="Wilkins M.J."/>
            <person name="Karaoz U."/>
            <person name="Brodie E.L."/>
            <person name="Williams K.H."/>
            <person name="Hubbard S.S."/>
            <person name="Banfield J.F."/>
        </authorList>
    </citation>
    <scope>NUCLEOTIDE SEQUENCE [LARGE SCALE GENOMIC DNA]</scope>
</reference>
<evidence type="ECO:0000313" key="2">
    <source>
        <dbReference type="Proteomes" id="UP000178911"/>
    </source>
</evidence>
<evidence type="ECO:0000313" key="1">
    <source>
        <dbReference type="EMBL" id="OGN23925.1"/>
    </source>
</evidence>
<dbReference type="Proteomes" id="UP000178911">
    <property type="component" value="Unassembled WGS sequence"/>
</dbReference>
<accession>A0A1F8GEW9</accession>
<protein>
    <submittedName>
        <fullName evidence="1">Uncharacterized protein</fullName>
    </submittedName>
</protein>
<dbReference type="AlphaFoldDB" id="A0A1F8GEW9"/>
<organism evidence="1 2">
    <name type="scientific">Candidatus Yanofskybacteria bacterium RIFCSPLOWO2_01_FULL_43_22</name>
    <dbReference type="NCBI Taxonomy" id="1802695"/>
    <lineage>
        <taxon>Bacteria</taxon>
        <taxon>Candidatus Yanofskyibacteriota</taxon>
    </lineage>
</organism>
<proteinExistence type="predicted"/>
<sequence length="62" mass="7222">MINQWLVESTDNDGAVFYHIDSDGNKIRVRVKKENYLIVDGRIFVKLGSEPEWFDPPQQCPI</sequence>
<gene>
    <name evidence="1" type="ORF">A3A13_02465</name>
</gene>
<dbReference type="EMBL" id="MGKJ01000014">
    <property type="protein sequence ID" value="OGN23925.1"/>
    <property type="molecule type" value="Genomic_DNA"/>
</dbReference>
<comment type="caution">
    <text evidence="1">The sequence shown here is derived from an EMBL/GenBank/DDBJ whole genome shotgun (WGS) entry which is preliminary data.</text>
</comment>
<name>A0A1F8GEW9_9BACT</name>
<dbReference type="STRING" id="1802695.A3A13_02465"/>